<organism evidence="5 6">
    <name type="scientific">Paenibacillus thalictri</name>
    <dbReference type="NCBI Taxonomy" id="2527873"/>
    <lineage>
        <taxon>Bacteria</taxon>
        <taxon>Bacillati</taxon>
        <taxon>Bacillota</taxon>
        <taxon>Bacilli</taxon>
        <taxon>Bacillales</taxon>
        <taxon>Paenibacillaceae</taxon>
        <taxon>Paenibacillus</taxon>
    </lineage>
</organism>
<dbReference type="Pfam" id="PF10009">
    <property type="entry name" value="DUF2252"/>
    <property type="match status" value="1"/>
</dbReference>
<dbReference type="PROSITE" id="PS51272">
    <property type="entry name" value="SLH"/>
    <property type="match status" value="3"/>
</dbReference>
<feature type="region of interest" description="Disordered" evidence="1">
    <location>
        <begin position="215"/>
        <end position="241"/>
    </location>
</feature>
<feature type="domain" description="SLH" evidence="3">
    <location>
        <begin position="1528"/>
        <end position="1591"/>
    </location>
</feature>
<feature type="compositionally biased region" description="Polar residues" evidence="1">
    <location>
        <begin position="215"/>
        <end position="235"/>
    </location>
</feature>
<accession>A0A4Q9DMP8</accession>
<dbReference type="InterPro" id="IPR025883">
    <property type="entry name" value="Cadherin-like_domain"/>
</dbReference>
<dbReference type="OrthoDB" id="1491115at2"/>
<dbReference type="PROSITE" id="PS51841">
    <property type="entry name" value="LTD"/>
    <property type="match status" value="1"/>
</dbReference>
<dbReference type="EMBL" id="SIRE01000015">
    <property type="protein sequence ID" value="TBL76054.1"/>
    <property type="molecule type" value="Genomic_DNA"/>
</dbReference>
<feature type="domain" description="SLH" evidence="3">
    <location>
        <begin position="1593"/>
        <end position="1646"/>
    </location>
</feature>
<evidence type="ECO:0000313" key="6">
    <source>
        <dbReference type="Proteomes" id="UP000293142"/>
    </source>
</evidence>
<keyword evidence="6" id="KW-1185">Reference proteome</keyword>
<dbReference type="Pfam" id="PF00932">
    <property type="entry name" value="LTD"/>
    <property type="match status" value="1"/>
</dbReference>
<dbReference type="InterPro" id="IPR001322">
    <property type="entry name" value="Lamin_tail_dom"/>
</dbReference>
<keyword evidence="2" id="KW-0732">Signal</keyword>
<dbReference type="InterPro" id="IPR018721">
    <property type="entry name" value="DUF2252"/>
</dbReference>
<protein>
    <submittedName>
        <fullName evidence="5">DUF2252 domain-containing protein</fullName>
    </submittedName>
</protein>
<evidence type="ECO:0000313" key="5">
    <source>
        <dbReference type="EMBL" id="TBL76054.1"/>
    </source>
</evidence>
<feature type="domain" description="SLH" evidence="3">
    <location>
        <begin position="1647"/>
        <end position="1704"/>
    </location>
</feature>
<evidence type="ECO:0000256" key="1">
    <source>
        <dbReference type="SAM" id="MobiDB-lite"/>
    </source>
</evidence>
<dbReference type="InterPro" id="IPR001119">
    <property type="entry name" value="SLH_dom"/>
</dbReference>
<gene>
    <name evidence="5" type="ORF">EYB31_21120</name>
</gene>
<dbReference type="PANTHER" id="PTHR39441">
    <property type="entry name" value="DUF2252 DOMAIN-CONTAINING PROTEIN"/>
    <property type="match status" value="1"/>
</dbReference>
<dbReference type="Pfam" id="PF00395">
    <property type="entry name" value="SLH"/>
    <property type="match status" value="3"/>
</dbReference>
<feature type="chain" id="PRO_5020265410" evidence="2">
    <location>
        <begin position="41"/>
        <end position="1704"/>
    </location>
</feature>
<feature type="domain" description="LTD" evidence="4">
    <location>
        <begin position="38"/>
        <end position="192"/>
    </location>
</feature>
<reference evidence="5 6" key="1">
    <citation type="submission" date="2019-02" db="EMBL/GenBank/DDBJ databases">
        <title>Paenibacillus sp. nov., isolated from surface-sterilized tissue of Thalictrum simplex L.</title>
        <authorList>
            <person name="Tuo L."/>
        </authorList>
    </citation>
    <scope>NUCLEOTIDE SEQUENCE [LARGE SCALE GENOMIC DNA]</scope>
    <source>
        <strain evidence="5 6">N2SHLJ1</strain>
    </source>
</reference>
<comment type="caution">
    <text evidence="5">The sequence shown here is derived from an EMBL/GenBank/DDBJ whole genome shotgun (WGS) entry which is preliminary data.</text>
</comment>
<dbReference type="Proteomes" id="UP000293142">
    <property type="component" value="Unassembled WGS sequence"/>
</dbReference>
<sequence length="1704" mass="179508">MHHLFLKRSSRMWVTYVALLSLVCSSMAGLLGLAQGTAHATETFTKTADHVVISKFNPAGNRPSFSSGTTVKNNNLYKYDFIELYNPSGAAVDLAGWKLQYATKSSGTWQTSVTTNIYGTIQPHGYFLIQEDFDRNPSGAEALDQPKYGADLPTPDITASSATGIFKMDKDTGKIELVGGDASIKDAVVYGDSDANSAPAMKIYNYYVRKAVSPANPSGSPLSTSSADGTPNANENSYGNGYNSGVNVTDFEVGGSTSISNTYKSNPANVRNSQSARNPQKIYALADSLRNSVTMATYTTVDSSKNTVALQLPFLTQLSSSFNESSVVVSNLPQGLTYTVVLDAAGHKLEVRIAGTAVNAVTANQTFTVQVKAAGVTSGEQTDSDPVSFTVAVPLPKVNAALVSGSVKMSTAMTVDPNQSSFTVSVLNVSGVSLKDTLDPSSYALTPALPQGLSLSATVNDAKNQITFRISGTSSIPVTKDQTYSLVLHNSVLTNTTVDSQTIQDSDPVGGITIQKMNTVSDLTRKNFLANSIKASNAFFSDPAMKADKYVTQAAGSFDFFRGTPDVFFKDLNTSVFPVPDAWKQMDLKTTVQGDAHLQNVGTFENASGQVKFELNDFDSSAPAPFYWDLLRMVPSLFLERDNGTATEKSLTDADMADIINGFLDEYRSMLAAVNGDGNLLNKELTTSNVDGFTKTLVDKMAAVTLVDQLDGAVPVDTQTQTRKFKTNSKYVVLTAAERQLFEANWNSYLASIDSFVRSKNPGYFNLKDVVYRVNQGNASRGSTRFNVLIEGDSTGQNDDVLLDVKEEYLPTLFTNPETDRSQYDAVYGTDHGKRVMDNYKKMTANTENYAGWMTMGGRSFLVRAIAISKGDYTEIKTAFASKTDFANYMKYAAQSYALAHARSASGFAGKFVNSMDDNSWAAFKQKLLDLSAAYYMQSKSDYALMQAEMASGALLDVTHLSGLEVTAGSGAAQLTPAFVKLTPYEGYSANVPVRNYSASVTNETAVSIKATAADSKAKVTLNGSTADGVNTQMVALQTGVNPIQVTVTARDGSVMTYTISVMNISSSGGGSSPGSSNADLRSLVLAGGNISPAFASGTTEYTLKVPNGVSSTTVTSIRDDAANAAVTASVYNGTGALVAGPLTLSDNAASAALPLDVGSNTIKVAVVAQDGTTKLYTVTVVRAEAVTAGSGTPIPVTDAPVSISVPQGVTNAKLAVTTTTAGENKQATLPLVDVAASTTLGNVSVSIPEGTTITAPAGWDGTIKLPEVKDNASVSVGGGSVSAVIEVGSPDVTLTFDKAVRLLIPGQGGKSAGFVKSGVFTPLTGTITEDSQAAADREIAAGGEAAITVGGDLVIWTKHFTMFASYTKITYYSSSSSSGGGGGPVNSGTISGTNGGTLTLNGVIIEVPAGAAEGSLQVTVDKVADTSVLPANSALQLIGDVFEIKKDKDGDFGKSVIVTLPFDKSKVDLKASNVGIYWLNEQTRSWVQLSDLKVDQENGKVSGSVNHFTKFAVLASKKGEPTQQPTGNETAFADLGGHWAEASVRELVKLGAINGYPDGSFKPDTNITRAEFVAVIVKAFHLNAQTGKSFGDTGSHWAKSVIETAAALGVVSGYNDTVFGPDDFITREQMAAIVVRAAQITPVDKELRFTDSVNVSGWARASLAAAIDKGLMNGYENGALKPQANSTRAEAAAMILRALQQKK</sequence>
<name>A0A4Q9DMP8_9BACL</name>
<evidence type="ECO:0000256" key="2">
    <source>
        <dbReference type="SAM" id="SignalP"/>
    </source>
</evidence>
<dbReference type="Pfam" id="PF12733">
    <property type="entry name" value="Cadherin-like"/>
    <property type="match status" value="2"/>
</dbReference>
<evidence type="ECO:0000259" key="4">
    <source>
        <dbReference type="PROSITE" id="PS51841"/>
    </source>
</evidence>
<proteinExistence type="predicted"/>
<dbReference type="RefSeq" id="WP_131015399.1">
    <property type="nucleotide sequence ID" value="NZ_SIRE01000015.1"/>
</dbReference>
<evidence type="ECO:0000259" key="3">
    <source>
        <dbReference type="PROSITE" id="PS51272"/>
    </source>
</evidence>
<dbReference type="Gene3D" id="2.60.220.30">
    <property type="match status" value="1"/>
</dbReference>
<feature type="signal peptide" evidence="2">
    <location>
        <begin position="1"/>
        <end position="40"/>
    </location>
</feature>
<dbReference type="PANTHER" id="PTHR39441:SF1">
    <property type="entry name" value="DUF2252 DOMAIN-CONTAINING PROTEIN"/>
    <property type="match status" value="1"/>
</dbReference>